<comment type="caution">
    <text evidence="1">The sequence shown here is derived from an EMBL/GenBank/DDBJ whole genome shotgun (WGS) entry which is preliminary data.</text>
</comment>
<sequence>MTSNSRLGWSDLADLVACRKGLKKQIPKENQNIIVDSPLWPSPFCPSLLAVSLPTCRRHSVCSFRSSSFSASSLLFHPLSSLLQVSLSSLGRHITYGILTSKHK</sequence>
<organism evidence="1 2">
    <name type="scientific">Lactuca virosa</name>
    <dbReference type="NCBI Taxonomy" id="75947"/>
    <lineage>
        <taxon>Eukaryota</taxon>
        <taxon>Viridiplantae</taxon>
        <taxon>Streptophyta</taxon>
        <taxon>Embryophyta</taxon>
        <taxon>Tracheophyta</taxon>
        <taxon>Spermatophyta</taxon>
        <taxon>Magnoliopsida</taxon>
        <taxon>eudicotyledons</taxon>
        <taxon>Gunneridae</taxon>
        <taxon>Pentapetalae</taxon>
        <taxon>asterids</taxon>
        <taxon>campanulids</taxon>
        <taxon>Asterales</taxon>
        <taxon>Asteraceae</taxon>
        <taxon>Cichorioideae</taxon>
        <taxon>Cichorieae</taxon>
        <taxon>Lactucinae</taxon>
        <taxon>Lactuca</taxon>
    </lineage>
</organism>
<gene>
    <name evidence="1" type="ORF">LVIROSA_LOCUS7527</name>
</gene>
<dbReference type="Proteomes" id="UP001157418">
    <property type="component" value="Unassembled WGS sequence"/>
</dbReference>
<keyword evidence="2" id="KW-1185">Reference proteome</keyword>
<name>A0AAU9M5Z3_9ASTR</name>
<evidence type="ECO:0000313" key="1">
    <source>
        <dbReference type="EMBL" id="CAH1420033.1"/>
    </source>
</evidence>
<accession>A0AAU9M5Z3</accession>
<evidence type="ECO:0000313" key="2">
    <source>
        <dbReference type="Proteomes" id="UP001157418"/>
    </source>
</evidence>
<proteinExistence type="predicted"/>
<protein>
    <submittedName>
        <fullName evidence="1">Uncharacterized protein</fullName>
    </submittedName>
</protein>
<dbReference type="AlphaFoldDB" id="A0AAU9M5Z3"/>
<dbReference type="EMBL" id="CAKMRJ010000765">
    <property type="protein sequence ID" value="CAH1420033.1"/>
    <property type="molecule type" value="Genomic_DNA"/>
</dbReference>
<reference evidence="1 2" key="1">
    <citation type="submission" date="2022-01" db="EMBL/GenBank/DDBJ databases">
        <authorList>
            <person name="Xiong W."/>
            <person name="Schranz E."/>
        </authorList>
    </citation>
    <scope>NUCLEOTIDE SEQUENCE [LARGE SCALE GENOMIC DNA]</scope>
</reference>